<dbReference type="EMBL" id="QUMQ01000001">
    <property type="protein sequence ID" value="REG01026.1"/>
    <property type="molecule type" value="Genomic_DNA"/>
</dbReference>
<dbReference type="OrthoDB" id="2443673at2"/>
<feature type="domain" description="YopA central" evidence="2">
    <location>
        <begin position="110"/>
        <end position="246"/>
    </location>
</feature>
<feature type="compositionally biased region" description="Basic residues" evidence="1">
    <location>
        <begin position="455"/>
        <end position="464"/>
    </location>
</feature>
<organism evidence="3 4">
    <name type="scientific">Asanoa ferruginea</name>
    <dbReference type="NCBI Taxonomy" id="53367"/>
    <lineage>
        <taxon>Bacteria</taxon>
        <taxon>Bacillati</taxon>
        <taxon>Actinomycetota</taxon>
        <taxon>Actinomycetes</taxon>
        <taxon>Micromonosporales</taxon>
        <taxon>Micromonosporaceae</taxon>
        <taxon>Asanoa</taxon>
    </lineage>
</organism>
<evidence type="ECO:0000259" key="2">
    <source>
        <dbReference type="Pfam" id="PF26308"/>
    </source>
</evidence>
<reference evidence="3 4" key="1">
    <citation type="submission" date="2018-08" db="EMBL/GenBank/DDBJ databases">
        <title>Sequencing the genomes of 1000 actinobacteria strains.</title>
        <authorList>
            <person name="Klenk H.-P."/>
        </authorList>
    </citation>
    <scope>NUCLEOTIDE SEQUENCE [LARGE SCALE GENOMIC DNA]</scope>
    <source>
        <strain evidence="3 4">DSM 44099</strain>
    </source>
</reference>
<gene>
    <name evidence="3" type="ORF">DFJ67_7097</name>
</gene>
<feature type="region of interest" description="Disordered" evidence="1">
    <location>
        <begin position="439"/>
        <end position="464"/>
    </location>
</feature>
<sequence>MPEIGPMNQPEDREPMRPVYPFNEPGSSIALYEGPIVGVAPGPRVGRIELSCRPNNGLRWHIRPEGSDGRVDPRPASLMVQRRGGDWTVEAHRRNLSEGWINMARFSLPDARLRRVIAHWMNLPKISGPIGLTTSDADGRRWWLGRWKTEVDGWILTMDVRPDYAEAMAEAHTTHLYLITHVMEIRRADDGDFDVESVEQLLDCLRVTFSFAFGRWVAPVLPVGYDAIGDVVWEMWTSPICDPAKRIPSAWLFKGRPEDLTELTRKALPAFRDQRRPGFARFQMCMAIQAVESGFVEQRILAAAPALEHLAWANLVSGQRWSRDDYSNRYAEDRLRFLLQEARIPTDIDSVILPALANFARPESLDGPTATTRVRNRLIHPQTPEDQIYRHDGLVQDAWLLSRHYVTLLILHSIGYRGSTVSLVQQTGWEGNAVPVPWADGEAPCPEPRMPPIRRNGRRGNRPS</sequence>
<keyword evidence="4" id="KW-1185">Reference proteome</keyword>
<accession>A0A3D9ZUZ0</accession>
<dbReference type="InterPro" id="IPR058684">
    <property type="entry name" value="YopA_M"/>
</dbReference>
<evidence type="ECO:0000313" key="4">
    <source>
        <dbReference type="Proteomes" id="UP000256913"/>
    </source>
</evidence>
<dbReference type="AlphaFoldDB" id="A0A3D9ZUZ0"/>
<evidence type="ECO:0000313" key="3">
    <source>
        <dbReference type="EMBL" id="REG01026.1"/>
    </source>
</evidence>
<name>A0A3D9ZUZ0_9ACTN</name>
<comment type="caution">
    <text evidence="3">The sequence shown here is derived from an EMBL/GenBank/DDBJ whole genome shotgun (WGS) entry which is preliminary data.</text>
</comment>
<proteinExistence type="predicted"/>
<evidence type="ECO:0000256" key="1">
    <source>
        <dbReference type="SAM" id="MobiDB-lite"/>
    </source>
</evidence>
<dbReference type="Pfam" id="PF26308">
    <property type="entry name" value="YopA_M"/>
    <property type="match status" value="1"/>
</dbReference>
<dbReference type="RefSeq" id="WP_147315734.1">
    <property type="nucleotide sequence ID" value="NZ_BONB01000010.1"/>
</dbReference>
<protein>
    <recommendedName>
        <fullName evidence="2">YopA central domain-containing protein</fullName>
    </recommendedName>
</protein>
<dbReference type="Proteomes" id="UP000256913">
    <property type="component" value="Unassembled WGS sequence"/>
</dbReference>